<evidence type="ECO:0000256" key="2">
    <source>
        <dbReference type="SAM" id="SignalP"/>
    </source>
</evidence>
<keyword evidence="2" id="KW-0732">Signal</keyword>
<proteinExistence type="predicted"/>
<dbReference type="GO" id="GO:0003779">
    <property type="term" value="F:actin binding"/>
    <property type="evidence" value="ECO:0007669"/>
    <property type="project" value="InterPro"/>
</dbReference>
<dbReference type="PANTHER" id="PTHR47133:SF1">
    <property type="entry name" value="TALIN ROD DOMAIN-CONTAINING PROTEIN 1"/>
    <property type="match status" value="1"/>
</dbReference>
<dbReference type="InterPro" id="IPR054082">
    <property type="entry name" value="Talin_IBS2B"/>
</dbReference>
<dbReference type="InterPro" id="IPR042799">
    <property type="entry name" value="TLNRD1"/>
</dbReference>
<dbReference type="EMBL" id="KQ419803">
    <property type="protein sequence ID" value="KOF82314.1"/>
    <property type="molecule type" value="Genomic_DNA"/>
</dbReference>
<evidence type="ECO:0000259" key="3">
    <source>
        <dbReference type="Pfam" id="PF21896"/>
    </source>
</evidence>
<organism evidence="4">
    <name type="scientific">Octopus bimaculoides</name>
    <name type="common">California two-spotted octopus</name>
    <dbReference type="NCBI Taxonomy" id="37653"/>
    <lineage>
        <taxon>Eukaryota</taxon>
        <taxon>Metazoa</taxon>
        <taxon>Spiralia</taxon>
        <taxon>Lophotrochozoa</taxon>
        <taxon>Mollusca</taxon>
        <taxon>Cephalopoda</taxon>
        <taxon>Coleoidea</taxon>
        <taxon>Octopodiformes</taxon>
        <taxon>Octopoda</taxon>
        <taxon>Incirrata</taxon>
        <taxon>Octopodidae</taxon>
        <taxon>Octopus</taxon>
    </lineage>
</organism>
<evidence type="ECO:0000256" key="1">
    <source>
        <dbReference type="SAM" id="MobiDB-lite"/>
    </source>
</evidence>
<protein>
    <recommendedName>
        <fullName evidence="3">Talin IBS2B domain-containing protein</fullName>
    </recommendedName>
</protein>
<gene>
    <name evidence="4" type="ORF">OCBIM_22025449mg</name>
</gene>
<dbReference type="Gene3D" id="1.20.120.230">
    <property type="entry name" value="Alpha-catenin/vinculin-like"/>
    <property type="match status" value="1"/>
</dbReference>
<sequence length="276" mass="29819">MQSLLLLLKNLTASLVCHAPAPHTCTSGCSSSGTKTSSSSSSSSNNMGNNNNNNININNNNDNNNTNSNSRRSCCRNHLSDSAKKKWTDVPNQIRSLVDIVIDLIENTGHSAYLVTVSCPDTTPAIPGLVDRYQASLASLEVRLACAHITKSKTNELNPQVLVQVCSKLSKNLAVMTNICRHASEHTDDRSDQDQFKHCVKSLTATASCLISSIKTFKNKPTPINQGRCVAFCEPVVASANAFVMFAIEKPFIGMSAVLSPESKEKQTAILGEYET</sequence>
<feature type="compositionally biased region" description="Low complexity" evidence="1">
    <location>
        <begin position="27"/>
        <end position="72"/>
    </location>
</feature>
<feature type="signal peptide" evidence="2">
    <location>
        <begin position="1"/>
        <end position="18"/>
    </location>
</feature>
<name>A0A0L8GZQ3_OCTBM</name>
<dbReference type="AlphaFoldDB" id="A0A0L8GZQ3"/>
<feature type="chain" id="PRO_5005583344" description="Talin IBS2B domain-containing protein" evidence="2">
    <location>
        <begin position="19"/>
        <end position="276"/>
    </location>
</feature>
<accession>A0A0L8GZQ3</accession>
<dbReference type="PANTHER" id="PTHR47133">
    <property type="entry name" value="TALIN ROD DOMAIN-CONTAINING PROTEIN 1"/>
    <property type="match status" value="1"/>
</dbReference>
<feature type="domain" description="Talin IBS2B" evidence="3">
    <location>
        <begin position="134"/>
        <end position="247"/>
    </location>
</feature>
<evidence type="ECO:0000313" key="4">
    <source>
        <dbReference type="EMBL" id="KOF82314.1"/>
    </source>
</evidence>
<dbReference type="Pfam" id="PF21896">
    <property type="entry name" value="Talin_IBS2B"/>
    <property type="match status" value="1"/>
</dbReference>
<feature type="region of interest" description="Disordered" evidence="1">
    <location>
        <begin position="24"/>
        <end position="76"/>
    </location>
</feature>
<reference evidence="4" key="1">
    <citation type="submission" date="2015-07" db="EMBL/GenBank/DDBJ databases">
        <title>MeaNS - Measles Nucleotide Surveillance Program.</title>
        <authorList>
            <person name="Tran T."/>
            <person name="Druce J."/>
        </authorList>
    </citation>
    <scope>NUCLEOTIDE SEQUENCE</scope>
    <source>
        <strain evidence="4">UCB-OBI-ISO-001</strain>
        <tissue evidence="4">Gonad</tissue>
    </source>
</reference>
<dbReference type="STRING" id="37653.A0A0L8GZQ3"/>